<evidence type="ECO:0000313" key="1">
    <source>
        <dbReference type="EMBL" id="QSX31507.1"/>
    </source>
</evidence>
<dbReference type="SUPFAM" id="SSF52091">
    <property type="entry name" value="SpoIIaa-like"/>
    <property type="match status" value="1"/>
</dbReference>
<organism evidence="1 2">
    <name type="scientific">Shewanella cyperi</name>
    <dbReference type="NCBI Taxonomy" id="2814292"/>
    <lineage>
        <taxon>Bacteria</taxon>
        <taxon>Pseudomonadati</taxon>
        <taxon>Pseudomonadota</taxon>
        <taxon>Gammaproteobacteria</taxon>
        <taxon>Alteromonadales</taxon>
        <taxon>Shewanellaceae</taxon>
        <taxon>Shewanella</taxon>
    </lineage>
</organism>
<dbReference type="Proteomes" id="UP000663281">
    <property type="component" value="Chromosome"/>
</dbReference>
<dbReference type="InterPro" id="IPR038396">
    <property type="entry name" value="SpoIIAA-like_sf"/>
</dbReference>
<gene>
    <name evidence="1" type="ORF">JYB88_07790</name>
</gene>
<dbReference type="Gene3D" id="3.40.50.10600">
    <property type="entry name" value="SpoIIaa-like domains"/>
    <property type="match status" value="1"/>
</dbReference>
<dbReference type="InterPro" id="IPR021866">
    <property type="entry name" value="SpoIIAA-like"/>
</dbReference>
<proteinExistence type="predicted"/>
<sequence>MFNILKENASEVLTVVVSDKVTGEDFEQVLLPAIDEKLKDHASIELLFDIEDSCQGFSLTSVWMDALLALFHAGDVSRVAILVDSPGLKLLAQAQALFMPWPVAIYPRNRKGDARKWLGLSAA</sequence>
<dbReference type="Pfam" id="PF11964">
    <property type="entry name" value="SpoIIAA-like"/>
    <property type="match status" value="1"/>
</dbReference>
<protein>
    <submittedName>
        <fullName evidence="1">STAS/SEC14 domain-containing protein</fullName>
    </submittedName>
</protein>
<dbReference type="EMBL" id="CP071504">
    <property type="protein sequence ID" value="QSX31507.1"/>
    <property type="molecule type" value="Genomic_DNA"/>
</dbReference>
<dbReference type="KEGG" id="scyp:JYB88_07790"/>
<accession>A0A974XN70</accession>
<dbReference type="AlphaFoldDB" id="A0A974XN70"/>
<keyword evidence="2" id="KW-1185">Reference proteome</keyword>
<dbReference type="RefSeq" id="WP_207326035.1">
    <property type="nucleotide sequence ID" value="NZ_CP071504.1"/>
</dbReference>
<dbReference type="InterPro" id="IPR036513">
    <property type="entry name" value="STAS_dom_sf"/>
</dbReference>
<reference evidence="1 2" key="1">
    <citation type="submission" date="2021-03" db="EMBL/GenBank/DDBJ databases">
        <title>Novel species identification of genus Shewanella.</title>
        <authorList>
            <person name="Liu G."/>
            <person name="Zhang Q."/>
        </authorList>
    </citation>
    <scope>NUCLEOTIDE SEQUENCE [LARGE SCALE GENOMIC DNA]</scope>
    <source>
        <strain evidence="1 2">FJAT-53726</strain>
    </source>
</reference>
<evidence type="ECO:0000313" key="2">
    <source>
        <dbReference type="Proteomes" id="UP000663281"/>
    </source>
</evidence>
<name>A0A974XN70_9GAMM</name>